<dbReference type="EMBL" id="CAJVPW010000250">
    <property type="protein sequence ID" value="CAG8448058.1"/>
    <property type="molecule type" value="Genomic_DNA"/>
</dbReference>
<keyword evidence="2" id="KW-1185">Reference proteome</keyword>
<proteinExistence type="predicted"/>
<gene>
    <name evidence="1" type="ORF">SPELUC_LOCUS633</name>
</gene>
<accession>A0ACA9K1X7</accession>
<sequence length="360" mass="41334">MSEYREIREFSIFDKKFIPGGFETPLTNLSFSISTINLTDFCFTDNPVSPTSSSLSQEIYNLTGPQFWPTSKPVKKTKFWKKIWSKISNSSSTNGFFVMRSKRRTSNVSESSILTARSTQESSNHDLGTNDGGDQATPTSILPTEVNPIRSLCKQDSADTIFNNIDKALIIRSRHHSISYPLRDLRHPNPTPDEQISCLIQCANFKVHIYPHLLHFKTTNSHFKIPIQIPRDISFSQFQKSIAKLLRYHLQHSPTREPSMIIKDKVSKDLVVLYHTKRINASDLTELSMKNSIEINEESGNIKNGDYKETKENLKDNIIIQKLIKLDKLRVVDCDQVWRIYMLFWKNGIEVSVVSRDFVG</sequence>
<protein>
    <submittedName>
        <fullName evidence="1">16744_t:CDS:1</fullName>
    </submittedName>
</protein>
<reference evidence="1" key="1">
    <citation type="submission" date="2021-06" db="EMBL/GenBank/DDBJ databases">
        <authorList>
            <person name="Kallberg Y."/>
            <person name="Tangrot J."/>
            <person name="Rosling A."/>
        </authorList>
    </citation>
    <scope>NUCLEOTIDE SEQUENCE</scope>
    <source>
        <strain evidence="1">28 12/20/2015</strain>
    </source>
</reference>
<evidence type="ECO:0000313" key="1">
    <source>
        <dbReference type="EMBL" id="CAG8448058.1"/>
    </source>
</evidence>
<organism evidence="1 2">
    <name type="scientific">Cetraspora pellucida</name>
    <dbReference type="NCBI Taxonomy" id="1433469"/>
    <lineage>
        <taxon>Eukaryota</taxon>
        <taxon>Fungi</taxon>
        <taxon>Fungi incertae sedis</taxon>
        <taxon>Mucoromycota</taxon>
        <taxon>Glomeromycotina</taxon>
        <taxon>Glomeromycetes</taxon>
        <taxon>Diversisporales</taxon>
        <taxon>Gigasporaceae</taxon>
        <taxon>Cetraspora</taxon>
    </lineage>
</organism>
<evidence type="ECO:0000313" key="2">
    <source>
        <dbReference type="Proteomes" id="UP000789366"/>
    </source>
</evidence>
<name>A0ACA9K1X7_9GLOM</name>
<comment type="caution">
    <text evidence="1">The sequence shown here is derived from an EMBL/GenBank/DDBJ whole genome shotgun (WGS) entry which is preliminary data.</text>
</comment>
<dbReference type="Proteomes" id="UP000789366">
    <property type="component" value="Unassembled WGS sequence"/>
</dbReference>